<keyword evidence="2" id="KW-0540">Nuclease</keyword>
<feature type="domain" description="Restriction endonuclease type IV Mrr" evidence="1">
    <location>
        <begin position="126"/>
        <end position="231"/>
    </location>
</feature>
<dbReference type="Pfam" id="PF04471">
    <property type="entry name" value="Mrr_cat"/>
    <property type="match status" value="1"/>
</dbReference>
<protein>
    <submittedName>
        <fullName evidence="2">Restriction endonuclease</fullName>
    </submittedName>
</protein>
<dbReference type="EMBL" id="CP047652">
    <property type="protein sequence ID" value="QHI95047.1"/>
    <property type="molecule type" value="Genomic_DNA"/>
</dbReference>
<keyword evidence="3" id="KW-1185">Reference proteome</keyword>
<reference evidence="2 3" key="1">
    <citation type="submission" date="2020-01" db="EMBL/GenBank/DDBJ databases">
        <title>Genome sequencing of strain KACC 21507.</title>
        <authorList>
            <person name="Heo J."/>
            <person name="Kim S.-J."/>
            <person name="Kim J.-S."/>
            <person name="Hong S.-B."/>
            <person name="Kwon S.-W."/>
        </authorList>
    </citation>
    <scope>NUCLEOTIDE SEQUENCE [LARGE SCALE GENOMIC DNA]</scope>
    <source>
        <strain evidence="2 3">KACC 21507</strain>
    </source>
</reference>
<evidence type="ECO:0000313" key="2">
    <source>
        <dbReference type="EMBL" id="QHI95047.1"/>
    </source>
</evidence>
<name>A0A6P1NDN8_9PROT</name>
<dbReference type="RefSeq" id="WP_160618125.1">
    <property type="nucleotide sequence ID" value="NZ_CP047652.1"/>
</dbReference>
<dbReference type="Proteomes" id="UP000463975">
    <property type="component" value="Chromosome"/>
</dbReference>
<dbReference type="Gene3D" id="3.40.1350.10">
    <property type="match status" value="1"/>
</dbReference>
<dbReference type="InterPro" id="IPR011335">
    <property type="entry name" value="Restrct_endonuc-II-like"/>
</dbReference>
<dbReference type="GO" id="GO:0009307">
    <property type="term" value="P:DNA restriction-modification system"/>
    <property type="evidence" value="ECO:0007669"/>
    <property type="project" value="InterPro"/>
</dbReference>
<dbReference type="InterPro" id="IPR011856">
    <property type="entry name" value="tRNA_endonuc-like_dom_sf"/>
</dbReference>
<organism evidence="2 3">
    <name type="scientific">Aristophania vespae</name>
    <dbReference type="NCBI Taxonomy" id="2697033"/>
    <lineage>
        <taxon>Bacteria</taxon>
        <taxon>Pseudomonadati</taxon>
        <taxon>Pseudomonadota</taxon>
        <taxon>Alphaproteobacteria</taxon>
        <taxon>Acetobacterales</taxon>
        <taxon>Acetobacteraceae</taxon>
        <taxon>Aristophania</taxon>
    </lineage>
</organism>
<sequence>MPPDLPLISLAFIILLKITNRFTQKRKAWRLIKQLIHYYAGNLAIKRQQSLTLDSYGKVQKRLWNKECLYFCNTQILPLLKKERLSSYWPRFEKRTLHYIERQCRKYDKTSARSPVFAKALQVTTKMDPLEYERLCAELLKQSGWKAYVTPVGSDQGTDVIATRNGVMMVVQCKLYSRPVGNRAVQEIIAARAYHHAQLAAVVTNSRYTRHAHQLAASTGVHLLHHRDLQNFTEKKTLATKTLL</sequence>
<dbReference type="InterPro" id="IPR007560">
    <property type="entry name" value="Restrct_endonuc_IV_Mrr"/>
</dbReference>
<dbReference type="InterPro" id="IPR052906">
    <property type="entry name" value="Type_IV_Methyl-Rstrct_Enzyme"/>
</dbReference>
<dbReference type="PANTHER" id="PTHR30015:SF6">
    <property type="entry name" value="SLL1429 PROTEIN"/>
    <property type="match status" value="1"/>
</dbReference>
<evidence type="ECO:0000313" key="3">
    <source>
        <dbReference type="Proteomes" id="UP000463975"/>
    </source>
</evidence>
<gene>
    <name evidence="2" type="ORF">GT348_00830</name>
</gene>
<dbReference type="PANTHER" id="PTHR30015">
    <property type="entry name" value="MRR RESTRICTION SYSTEM PROTEIN"/>
    <property type="match status" value="1"/>
</dbReference>
<dbReference type="KEGG" id="bomb:GT348_00830"/>
<proteinExistence type="predicted"/>
<evidence type="ECO:0000259" key="1">
    <source>
        <dbReference type="Pfam" id="PF04471"/>
    </source>
</evidence>
<dbReference type="GO" id="GO:0015666">
    <property type="term" value="F:restriction endodeoxyribonuclease activity"/>
    <property type="evidence" value="ECO:0007669"/>
    <property type="project" value="TreeGrafter"/>
</dbReference>
<keyword evidence="2" id="KW-0378">Hydrolase</keyword>
<keyword evidence="2" id="KW-0255">Endonuclease</keyword>
<dbReference type="GO" id="GO:0003677">
    <property type="term" value="F:DNA binding"/>
    <property type="evidence" value="ECO:0007669"/>
    <property type="project" value="InterPro"/>
</dbReference>
<accession>A0A6P1NDN8</accession>
<dbReference type="AlphaFoldDB" id="A0A6P1NDN8"/>
<dbReference type="SUPFAM" id="SSF52980">
    <property type="entry name" value="Restriction endonuclease-like"/>
    <property type="match status" value="1"/>
</dbReference>